<feature type="region of interest" description="Disordered" evidence="1">
    <location>
        <begin position="89"/>
        <end position="166"/>
    </location>
</feature>
<evidence type="ECO:0000313" key="3">
    <source>
        <dbReference type="EnsemblPlants" id="KQK10199"/>
    </source>
</evidence>
<dbReference type="RefSeq" id="XP_003567207.1">
    <property type="nucleotide sequence ID" value="XM_003567159.4"/>
</dbReference>
<keyword evidence="4" id="KW-1185">Reference proteome</keyword>
<reference evidence="2" key="2">
    <citation type="submission" date="2017-06" db="EMBL/GenBank/DDBJ databases">
        <title>WGS assembly of Brachypodium distachyon.</title>
        <authorList>
            <consortium name="The International Brachypodium Initiative"/>
            <person name="Lucas S."/>
            <person name="Harmon-Smith M."/>
            <person name="Lail K."/>
            <person name="Tice H."/>
            <person name="Grimwood J."/>
            <person name="Bruce D."/>
            <person name="Barry K."/>
            <person name="Shu S."/>
            <person name="Lindquist E."/>
            <person name="Wang M."/>
            <person name="Pitluck S."/>
            <person name="Vogel J.P."/>
            <person name="Garvin D.F."/>
            <person name="Mockler T.C."/>
            <person name="Schmutz J."/>
            <person name="Rokhsar D."/>
            <person name="Bevan M.W."/>
        </authorList>
    </citation>
    <scope>NUCLEOTIDE SEQUENCE</scope>
    <source>
        <strain evidence="2">Bd21</strain>
    </source>
</reference>
<dbReference type="GeneID" id="100829698"/>
<dbReference type="EMBL" id="CM000881">
    <property type="protein sequence ID" value="KQK10199.1"/>
    <property type="molecule type" value="Genomic_DNA"/>
</dbReference>
<dbReference type="AlphaFoldDB" id="I1HSK0"/>
<feature type="compositionally biased region" description="Low complexity" evidence="1">
    <location>
        <begin position="1"/>
        <end position="11"/>
    </location>
</feature>
<dbReference type="Gramene" id="KQK10199">
    <property type="protein sequence ID" value="KQK10199"/>
    <property type="gene ID" value="BRADI_2g52620v3"/>
</dbReference>
<gene>
    <name evidence="3" type="primary">LOC100829698</name>
    <name evidence="2" type="ORF">BRADI_2g52620v3</name>
</gene>
<dbReference type="OrthoDB" id="783433at2759"/>
<accession>I1HSK0</accession>
<reference evidence="3" key="3">
    <citation type="submission" date="2018-08" db="UniProtKB">
        <authorList>
            <consortium name="EnsemblPlants"/>
        </authorList>
    </citation>
    <scope>IDENTIFICATION</scope>
    <source>
        <strain evidence="3">cv. Bd21</strain>
    </source>
</reference>
<name>I1HSK0_BRADI</name>
<feature type="compositionally biased region" description="Low complexity" evidence="1">
    <location>
        <begin position="111"/>
        <end position="123"/>
    </location>
</feature>
<feature type="compositionally biased region" description="Acidic residues" evidence="1">
    <location>
        <begin position="124"/>
        <end position="133"/>
    </location>
</feature>
<organism evidence="2">
    <name type="scientific">Brachypodium distachyon</name>
    <name type="common">Purple false brome</name>
    <name type="synonym">Trachynia distachya</name>
    <dbReference type="NCBI Taxonomy" id="15368"/>
    <lineage>
        <taxon>Eukaryota</taxon>
        <taxon>Viridiplantae</taxon>
        <taxon>Streptophyta</taxon>
        <taxon>Embryophyta</taxon>
        <taxon>Tracheophyta</taxon>
        <taxon>Spermatophyta</taxon>
        <taxon>Magnoliopsida</taxon>
        <taxon>Liliopsida</taxon>
        <taxon>Poales</taxon>
        <taxon>Poaceae</taxon>
        <taxon>BOP clade</taxon>
        <taxon>Pooideae</taxon>
        <taxon>Stipodae</taxon>
        <taxon>Brachypodieae</taxon>
        <taxon>Brachypodium</taxon>
    </lineage>
</organism>
<sequence length="166" mass="17150">MAGEAGAEIPAPAAPPLPVPEKRVVREEDGGEGEVERHEPKRRRPSVAALDGVSCAVAPVDNGEAEEEDGHVDEGSFFSFQHARGGFGALETTPKFGSFHPPAPLAEQGTLDPKLAPPAAEDPPLVEEEEEDAASARGVGDGEGGNSQLVAAVGDQEQPVGQNESE</sequence>
<dbReference type="Proteomes" id="UP000008810">
    <property type="component" value="Chromosome 2"/>
</dbReference>
<evidence type="ECO:0000313" key="4">
    <source>
        <dbReference type="Proteomes" id="UP000008810"/>
    </source>
</evidence>
<evidence type="ECO:0000313" key="2">
    <source>
        <dbReference type="EMBL" id="KQK10199.1"/>
    </source>
</evidence>
<dbReference type="KEGG" id="bdi:100829698"/>
<dbReference type="OMA" id="IAKAKPW"/>
<feature type="compositionally biased region" description="Basic and acidic residues" evidence="1">
    <location>
        <begin position="20"/>
        <end position="39"/>
    </location>
</feature>
<dbReference type="HOGENOM" id="CLU_123592_0_0_1"/>
<evidence type="ECO:0000256" key="1">
    <source>
        <dbReference type="SAM" id="MobiDB-lite"/>
    </source>
</evidence>
<feature type="region of interest" description="Disordered" evidence="1">
    <location>
        <begin position="1"/>
        <end position="50"/>
    </location>
</feature>
<protein>
    <submittedName>
        <fullName evidence="2 3">Uncharacterized protein</fullName>
    </submittedName>
</protein>
<proteinExistence type="predicted"/>
<reference evidence="2 3" key="1">
    <citation type="journal article" date="2010" name="Nature">
        <title>Genome sequencing and analysis of the model grass Brachypodium distachyon.</title>
        <authorList>
            <consortium name="International Brachypodium Initiative"/>
        </authorList>
    </citation>
    <scope>NUCLEOTIDE SEQUENCE [LARGE SCALE GENOMIC DNA]</scope>
    <source>
        <strain evidence="2">Bd21</strain>
        <strain evidence="3">cv. Bd21</strain>
    </source>
</reference>
<dbReference type="eggNOG" id="ENOG502R62C">
    <property type="taxonomic scope" value="Eukaryota"/>
</dbReference>
<dbReference type="EnsemblPlants" id="KQK10199">
    <property type="protein sequence ID" value="KQK10199"/>
    <property type="gene ID" value="BRADI_2g52620v3"/>
</dbReference>